<accession>A0A7W4UXW7</accession>
<protein>
    <recommendedName>
        <fullName evidence="3">Glutaminase</fullName>
    </recommendedName>
</protein>
<organism evidence="1 2">
    <name type="scientific">Leifsonia aquatica</name>
    <name type="common">Corynebacterium aquaticum</name>
    <dbReference type="NCBI Taxonomy" id="144185"/>
    <lineage>
        <taxon>Bacteria</taxon>
        <taxon>Bacillati</taxon>
        <taxon>Actinomycetota</taxon>
        <taxon>Actinomycetes</taxon>
        <taxon>Micrococcales</taxon>
        <taxon>Microbacteriaceae</taxon>
        <taxon>Leifsonia</taxon>
    </lineage>
</organism>
<name>A0A7W4UXW7_LEIAQ</name>
<dbReference type="Proteomes" id="UP000538196">
    <property type="component" value="Unassembled WGS sequence"/>
</dbReference>
<keyword evidence="2" id="KW-1185">Reference proteome</keyword>
<dbReference type="AlphaFoldDB" id="A0A7W4UXW7"/>
<comment type="caution">
    <text evidence="1">The sequence shown here is derived from an EMBL/GenBank/DDBJ whole genome shotgun (WGS) entry which is preliminary data.</text>
</comment>
<proteinExistence type="predicted"/>
<evidence type="ECO:0008006" key="3">
    <source>
        <dbReference type="Google" id="ProtNLM"/>
    </source>
</evidence>
<evidence type="ECO:0000313" key="2">
    <source>
        <dbReference type="Proteomes" id="UP000538196"/>
    </source>
</evidence>
<gene>
    <name evidence="1" type="ORF">FHX33_002476</name>
</gene>
<dbReference type="RefSeq" id="WP_179700796.1">
    <property type="nucleotide sequence ID" value="NZ_JACHVP010000002.1"/>
</dbReference>
<reference evidence="1 2" key="1">
    <citation type="submission" date="2020-08" db="EMBL/GenBank/DDBJ databases">
        <title>Sequencing the genomes of 1000 actinobacteria strains.</title>
        <authorList>
            <person name="Klenk H.-P."/>
        </authorList>
    </citation>
    <scope>NUCLEOTIDE SEQUENCE [LARGE SCALE GENOMIC DNA]</scope>
    <source>
        <strain evidence="1 2">DSM 20146</strain>
    </source>
</reference>
<dbReference type="EMBL" id="JACHVP010000002">
    <property type="protein sequence ID" value="MBB2967713.1"/>
    <property type="molecule type" value="Genomic_DNA"/>
</dbReference>
<sequence length="181" mass="19570">MTDAGDEEAVAALRAVIAEVAAMLREAGAREEALATYEDRQRKLLIMREPVLRPAGRVWRLGVLLLDADGGLHATGSIVRATEPGRTQYVSVSAETRRAYRAAAERGHFRDGETVNFDAEPVALDVGSLREAAETGRGPLFLREGRVLVRWSAAVADADARDAVGYLRERADLLAHPPQGA</sequence>
<evidence type="ECO:0000313" key="1">
    <source>
        <dbReference type="EMBL" id="MBB2967713.1"/>
    </source>
</evidence>